<dbReference type="EMBL" id="CP090031">
    <property type="protein sequence ID" value="UPK91904.1"/>
    <property type="molecule type" value="Genomic_DNA"/>
</dbReference>
<evidence type="ECO:0000313" key="2">
    <source>
        <dbReference type="Proteomes" id="UP000830768"/>
    </source>
</evidence>
<gene>
    <name evidence="1" type="ORF">LCI18_002839</name>
</gene>
<organism evidence="1 2">
    <name type="scientific">Fusarium solani subsp. cucurbitae</name>
    <name type="common">Neocosmosporum cucurbitae</name>
    <dbReference type="NCBI Taxonomy" id="2747967"/>
    <lineage>
        <taxon>Eukaryota</taxon>
        <taxon>Fungi</taxon>
        <taxon>Dikarya</taxon>
        <taxon>Ascomycota</taxon>
        <taxon>Pezizomycotina</taxon>
        <taxon>Sordariomycetes</taxon>
        <taxon>Hypocreomycetidae</taxon>
        <taxon>Hypocreales</taxon>
        <taxon>Nectriaceae</taxon>
        <taxon>Fusarium</taxon>
        <taxon>Fusarium solani species complex</taxon>
    </lineage>
</organism>
<proteinExistence type="predicted"/>
<reference evidence="1" key="1">
    <citation type="submission" date="2021-11" db="EMBL/GenBank/DDBJ databases">
        <title>Fusarium solani-melongenae Genome sequencing and assembly.</title>
        <authorList>
            <person name="Xie S."/>
            <person name="Huang L."/>
            <person name="Zhang X."/>
        </authorList>
    </citation>
    <scope>NUCLEOTIDE SEQUENCE</scope>
    <source>
        <strain evidence="1">CRI 24-3</strain>
    </source>
</reference>
<evidence type="ECO:0000313" key="1">
    <source>
        <dbReference type="EMBL" id="UPK91904.1"/>
    </source>
</evidence>
<sequence>MKSVASLSLLLLSGLAPSLAHDSTNASPDTASLTSASGTASTSGISHEVEKERAECFQDCYRKYGSFPNCPLGKGKFFECWCDEDDWVEREEDCVWDVCGVDAYNSYGDIQRSLCAKVEAPSSKVIKTATSVGLLYLDILQTSNLLQTSTEARTSQTTAHSESTSSASAQTDATTSETSATSDSSSASSASSTVTQQETAGATQEPNGSVLGLASGAKAGLVVGITYLVFMIL</sequence>
<keyword evidence="2" id="KW-1185">Reference proteome</keyword>
<dbReference type="Proteomes" id="UP000830768">
    <property type="component" value="Chromosome 2"/>
</dbReference>
<name>A0ACD3YSG2_FUSSC</name>
<accession>A0ACD3YSG2</accession>
<protein>
    <submittedName>
        <fullName evidence="1">Uncharacterized protein</fullName>
    </submittedName>
</protein>